<dbReference type="Proteomes" id="UP001203207">
    <property type="component" value="Unassembled WGS sequence"/>
</dbReference>
<protein>
    <submittedName>
        <fullName evidence="2">Uncharacterized protein</fullName>
    </submittedName>
</protein>
<feature type="transmembrane region" description="Helical" evidence="1">
    <location>
        <begin position="110"/>
        <end position="128"/>
    </location>
</feature>
<keyword evidence="3" id="KW-1185">Reference proteome</keyword>
<dbReference type="AlphaFoldDB" id="A0AAE3FX38"/>
<sequence>MSTRTALTNLSIRSLKLPVFALAGVGFLALSVPAFSEPMLFWTGIILGGYIYPTHELHHFVLGSVFGLLLLGVVAQAVQPAKRVGALHSSLIIWGLFSIVFTIGSGFSPVFIILLGLLTVMAIVHPAGRSQLPSVETLDRRMAAMAAVTTVGAIAFATNQLLSQLSLTDAHAGFEHYLFMATAALAVGALSIHASFRGTGWRFPAYAAAFFMLVIGVGSIVYPGVEQGSSLGVVLGFVVVLWAILFIAIAERGDELMAAIGR</sequence>
<comment type="caution">
    <text evidence="2">The sequence shown here is derived from an EMBL/GenBank/DDBJ whole genome shotgun (WGS) entry which is preliminary data.</text>
</comment>
<feature type="transmembrane region" description="Helical" evidence="1">
    <location>
        <begin position="231"/>
        <end position="250"/>
    </location>
</feature>
<keyword evidence="1" id="KW-0812">Transmembrane</keyword>
<feature type="transmembrane region" description="Helical" evidence="1">
    <location>
        <begin position="140"/>
        <end position="157"/>
    </location>
</feature>
<feature type="transmembrane region" description="Helical" evidence="1">
    <location>
        <begin position="60"/>
        <end position="78"/>
    </location>
</feature>
<accession>A0AAE3FX38</accession>
<reference evidence="2" key="2">
    <citation type="submission" date="2022-02" db="EMBL/GenBank/DDBJ databases">
        <authorList>
            <person name="Elcheninov A.G."/>
            <person name="Sorokin D.Y."/>
            <person name="Kublanov I.V."/>
        </authorList>
    </citation>
    <scope>NUCLEOTIDE SEQUENCE</scope>
    <source>
        <strain evidence="2">AArc-St2</strain>
    </source>
</reference>
<organism evidence="2 3">
    <name type="scientific">Natronocalculus amylovorans</name>
    <dbReference type="NCBI Taxonomy" id="2917812"/>
    <lineage>
        <taxon>Archaea</taxon>
        <taxon>Methanobacteriati</taxon>
        <taxon>Methanobacteriota</taxon>
        <taxon>Stenosarchaea group</taxon>
        <taxon>Halobacteria</taxon>
        <taxon>Halobacteriales</taxon>
        <taxon>Haloferacaceae</taxon>
        <taxon>Natronocalculus</taxon>
    </lineage>
</organism>
<gene>
    <name evidence="2" type="ORF">AArcSt2_07865</name>
</gene>
<name>A0AAE3FX38_9EURY</name>
<dbReference type="EMBL" id="JAKRVX010000002">
    <property type="protein sequence ID" value="MCL9816856.1"/>
    <property type="molecule type" value="Genomic_DNA"/>
</dbReference>
<evidence type="ECO:0000256" key="1">
    <source>
        <dbReference type="SAM" id="Phobius"/>
    </source>
</evidence>
<evidence type="ECO:0000313" key="3">
    <source>
        <dbReference type="Proteomes" id="UP001203207"/>
    </source>
</evidence>
<dbReference type="RefSeq" id="WP_250583729.1">
    <property type="nucleotide sequence ID" value="NZ_JAKRVX010000002.1"/>
</dbReference>
<feature type="transmembrane region" description="Helical" evidence="1">
    <location>
        <begin position="177"/>
        <end position="196"/>
    </location>
</feature>
<keyword evidence="1" id="KW-1133">Transmembrane helix</keyword>
<feature type="transmembrane region" description="Helical" evidence="1">
    <location>
        <begin position="85"/>
        <end position="104"/>
    </location>
</feature>
<evidence type="ECO:0000313" key="2">
    <source>
        <dbReference type="EMBL" id="MCL9816856.1"/>
    </source>
</evidence>
<reference evidence="2" key="1">
    <citation type="journal article" date="2022" name="Syst. Appl. Microbiol.">
        <title>Natronocalculus amylovorans gen. nov., sp. nov., and Natranaeroarchaeum aerophilus sp. nov., dominant culturable amylolytic natronoarchaea from hypersaline soda lakes in southwestern Siberia.</title>
        <authorList>
            <person name="Sorokin D.Y."/>
            <person name="Elcheninov A.G."/>
            <person name="Khizhniak T.V."/>
            <person name="Koenen M."/>
            <person name="Bale N.J."/>
            <person name="Damste J.S.S."/>
            <person name="Kublanov I.V."/>
        </authorList>
    </citation>
    <scope>NUCLEOTIDE SEQUENCE</scope>
    <source>
        <strain evidence="2">AArc-St2</strain>
    </source>
</reference>
<feature type="transmembrane region" description="Helical" evidence="1">
    <location>
        <begin position="203"/>
        <end position="225"/>
    </location>
</feature>
<keyword evidence="1" id="KW-0472">Membrane</keyword>
<proteinExistence type="predicted"/>